<evidence type="ECO:0000313" key="17">
    <source>
        <dbReference type="EMBL" id="EOR01105.1"/>
    </source>
</evidence>
<dbReference type="HAMAP" id="MF_00614">
    <property type="entry name" value="Fen"/>
    <property type="match status" value="1"/>
</dbReference>
<dbReference type="SUPFAM" id="SSF47807">
    <property type="entry name" value="5' to 3' exonuclease, C-terminal subdomain"/>
    <property type="match status" value="1"/>
</dbReference>
<keyword evidence="1 13" id="KW-0597">Phosphoprotein</keyword>
<dbReference type="InterPro" id="IPR029060">
    <property type="entry name" value="PIN-like_dom_sf"/>
</dbReference>
<evidence type="ECO:0000256" key="13">
    <source>
        <dbReference type="HAMAP-Rule" id="MF_03140"/>
    </source>
</evidence>
<comment type="function">
    <text evidence="13">Structure-specific nuclease with 5'-flap endonuclease and 5'-3' exonuclease activities involved in DNA replication and repair. During DNA replication, cleaves the 5'-overhanging flap structure that is generated by displacement synthesis when DNA polymerase encounters the 5'-end of a downstream Okazaki fragment. It enters the flap from the 5'-end and then tracks to cleave the flap base, leaving a nick for ligation. Also involved in the long patch base excision repair (LP-BER) pathway, by cleaving within the apurinic/apyrimidinic (AP) site-terminated flap. Acts as a genome stabilization factor that prevents flaps from equilibrating into structures that lead to duplications and deletions. Also possesses 5'-3' exonuclease activity on nicked or gapped double-stranded DNA, and exhibits RNase H activity. Also involved in replication and repair of rDNA and in repairing mitochondrial DNA.</text>
</comment>
<dbReference type="AlphaFoldDB" id="R9AG45"/>
<keyword evidence="5 13" id="KW-0255">Endonuclease</keyword>
<dbReference type="HOGENOM" id="CLU_032444_1_1_1"/>
<dbReference type="InterPro" id="IPR036279">
    <property type="entry name" value="5-3_exonuclease_C_sf"/>
</dbReference>
<name>R9AG45_WALI9</name>
<feature type="compositionally biased region" description="Acidic residues" evidence="14">
    <location>
        <begin position="281"/>
        <end position="290"/>
    </location>
</feature>
<gene>
    <name evidence="17" type="ORF">J056_004426</name>
</gene>
<dbReference type="GO" id="GO:0008409">
    <property type="term" value="F:5'-3' exonuclease activity"/>
    <property type="evidence" value="ECO:0007669"/>
    <property type="project" value="UniProtKB-UniRule"/>
</dbReference>
<dbReference type="SMART" id="SM00279">
    <property type="entry name" value="HhH2"/>
    <property type="match status" value="1"/>
</dbReference>
<evidence type="ECO:0000256" key="7">
    <source>
        <dbReference type="ARBA" id="ARBA00022801"/>
    </source>
</evidence>
<feature type="region of interest" description="Disordered" evidence="14">
    <location>
        <begin position="274"/>
        <end position="326"/>
    </location>
</feature>
<dbReference type="InterPro" id="IPR019974">
    <property type="entry name" value="XPG_CS"/>
</dbReference>
<keyword evidence="18" id="KW-1185">Reference proteome</keyword>
<dbReference type="OMA" id="MGIPWVQ"/>
<feature type="domain" description="XPG N-terminal" evidence="16">
    <location>
        <begin position="1"/>
        <end position="108"/>
    </location>
</feature>
<dbReference type="Gene3D" id="1.10.150.20">
    <property type="entry name" value="5' to 3' exonuclease, C-terminal subdomain"/>
    <property type="match status" value="1"/>
</dbReference>
<keyword evidence="10 13" id="KW-0496">Mitochondrion</keyword>
<dbReference type="GO" id="GO:0005730">
    <property type="term" value="C:nucleolus"/>
    <property type="evidence" value="ECO:0007669"/>
    <property type="project" value="UniProtKB-SubCell"/>
</dbReference>
<keyword evidence="7 13" id="KW-0378">Hydrolase</keyword>
<keyword evidence="2 13" id="KW-0235">DNA replication</keyword>
<dbReference type="Pfam" id="PF00867">
    <property type="entry name" value="XPG_I"/>
    <property type="match status" value="1"/>
</dbReference>
<evidence type="ECO:0000313" key="18">
    <source>
        <dbReference type="Proteomes" id="UP000014064"/>
    </source>
</evidence>
<keyword evidence="9 13" id="KW-0460">Magnesium</keyword>
<evidence type="ECO:0000256" key="6">
    <source>
        <dbReference type="ARBA" id="ARBA00022763"/>
    </source>
</evidence>
<dbReference type="InterPro" id="IPR006084">
    <property type="entry name" value="XPG/Rad2"/>
</dbReference>
<dbReference type="FunFam" id="3.40.50.1010:FF:000003">
    <property type="entry name" value="Flap endonuclease 1"/>
    <property type="match status" value="1"/>
</dbReference>
<dbReference type="GO" id="GO:0043137">
    <property type="term" value="P:DNA replication, removal of RNA primer"/>
    <property type="evidence" value="ECO:0007669"/>
    <property type="project" value="UniProtKB-UniRule"/>
</dbReference>
<keyword evidence="3 13" id="KW-0540">Nuclease</keyword>
<dbReference type="GO" id="GO:0000287">
    <property type="term" value="F:magnesium ion binding"/>
    <property type="evidence" value="ECO:0007669"/>
    <property type="project" value="UniProtKB-UniRule"/>
</dbReference>
<keyword evidence="4 13" id="KW-0479">Metal-binding</keyword>
<proteinExistence type="inferred from homology"/>
<dbReference type="Pfam" id="PF00752">
    <property type="entry name" value="XPG_N"/>
    <property type="match status" value="1"/>
</dbReference>
<evidence type="ECO:0000256" key="12">
    <source>
        <dbReference type="ARBA" id="ARBA00023242"/>
    </source>
</evidence>
<protein>
    <recommendedName>
        <fullName evidence="13">Flap endonuclease 1</fullName>
        <shortName evidence="13">FEN-1</shortName>
        <ecNumber evidence="13">3.1.-.-</ecNumber>
    </recommendedName>
    <alternativeName>
        <fullName evidence="13">Flap structure-specific endonuclease 1</fullName>
    </alternativeName>
</protein>
<evidence type="ECO:0000256" key="9">
    <source>
        <dbReference type="ARBA" id="ARBA00022842"/>
    </source>
</evidence>
<dbReference type="SMART" id="SM00485">
    <property type="entry name" value="XPGN"/>
    <property type="match status" value="1"/>
</dbReference>
<dbReference type="OrthoDB" id="1937206at2759"/>
<evidence type="ECO:0000256" key="11">
    <source>
        <dbReference type="ARBA" id="ARBA00023204"/>
    </source>
</evidence>
<evidence type="ECO:0000256" key="2">
    <source>
        <dbReference type="ARBA" id="ARBA00022705"/>
    </source>
</evidence>
<dbReference type="GeneID" id="20377378"/>
<evidence type="ECO:0000256" key="14">
    <source>
        <dbReference type="SAM" id="MobiDB-lite"/>
    </source>
</evidence>
<evidence type="ECO:0000256" key="4">
    <source>
        <dbReference type="ARBA" id="ARBA00022723"/>
    </source>
</evidence>
<dbReference type="InterPro" id="IPR008918">
    <property type="entry name" value="HhH2"/>
</dbReference>
<dbReference type="RefSeq" id="XP_009267896.1">
    <property type="nucleotide sequence ID" value="XM_009269621.1"/>
</dbReference>
<dbReference type="SMART" id="SM00484">
    <property type="entry name" value="XPGI"/>
    <property type="match status" value="1"/>
</dbReference>
<feature type="compositionally biased region" description="Basic residues" evidence="14">
    <location>
        <begin position="307"/>
        <end position="318"/>
    </location>
</feature>
<dbReference type="GO" id="GO:0003677">
    <property type="term" value="F:DNA binding"/>
    <property type="evidence" value="ECO:0007669"/>
    <property type="project" value="UniProtKB-UniRule"/>
</dbReference>
<dbReference type="KEGG" id="wic:J056_004426"/>
<feature type="region of interest" description="Disordered" evidence="14">
    <location>
        <begin position="398"/>
        <end position="434"/>
    </location>
</feature>
<comment type="subcellular location">
    <subcellularLocation>
        <location evidence="13">Nucleus</location>
        <location evidence="13">Nucleolus</location>
    </subcellularLocation>
    <subcellularLocation>
        <location evidence="13">Nucleus</location>
        <location evidence="13">Nucleoplasm</location>
    </subcellularLocation>
    <subcellularLocation>
        <location evidence="13">Mitochondrion</location>
    </subcellularLocation>
    <text evidence="13">Resides mostly in the nucleoli and relocalizes to the nucleoplasm upon DNA damage.</text>
</comment>
<evidence type="ECO:0000256" key="8">
    <source>
        <dbReference type="ARBA" id="ARBA00022839"/>
    </source>
</evidence>
<keyword evidence="11 13" id="KW-0234">DNA repair</keyword>
<sequence>MGIKALANVISEESPKAIKHTDIKSLFGRKVAIDASMSIYQFLIAVRQRDGEQLMSDTGETTSHLMGFFYRTLRMVDNGLKPCYVFDGKPPDLKSNVLKSRFEKREDATEQGEEAKETGDAETMDRLSRRTVRVTKEHNAECRKLLKLMGIPVIEAPSEAEAQCAELVRGGKVWAAGSEDMDTLTFGAPILLRHLTFSEQKKEPISHYYFEEALSGLAMEREQFTDLCILLGCDYLDPVKGVGPSTALKLIREHGSLDEIVPICRANQEKRAKEMEKIKEDEDEKEEEEEKLEREESGSENEESTPKKKTKKRGKQPKTKSGPVIPEYWPYEKARELFLNPNVHKADEVELNWESPDIDGLIQFLCHEKGFAEDRVRKGADRLNKMLNTKQQGRLDGFFSVIPKANDDKMTDKKGGGKRKAEDAKGKGGKKSKK</sequence>
<dbReference type="SUPFAM" id="SSF88723">
    <property type="entry name" value="PIN domain-like"/>
    <property type="match status" value="1"/>
</dbReference>
<dbReference type="EMBL" id="KE007231">
    <property type="protein sequence ID" value="EOR01105.1"/>
    <property type="molecule type" value="Genomic_DNA"/>
</dbReference>
<feature type="domain" description="XPG-I" evidence="15">
    <location>
        <begin position="147"/>
        <end position="219"/>
    </location>
</feature>
<evidence type="ECO:0000256" key="5">
    <source>
        <dbReference type="ARBA" id="ARBA00022759"/>
    </source>
</evidence>
<dbReference type="PANTHER" id="PTHR11081:SF9">
    <property type="entry name" value="FLAP ENDONUCLEASE 1"/>
    <property type="match status" value="1"/>
</dbReference>
<dbReference type="eggNOG" id="KOG2519">
    <property type="taxonomic scope" value="Eukaryota"/>
</dbReference>
<evidence type="ECO:0000256" key="10">
    <source>
        <dbReference type="ARBA" id="ARBA00023128"/>
    </source>
</evidence>
<reference evidence="18" key="1">
    <citation type="journal article" date="2013" name="BMC Genomics">
        <title>Genome and transcriptome sequencing of the halophilic fungus Wallemia ichthyophaga: haloadaptations present and absent.</title>
        <authorList>
            <person name="Zajc J."/>
            <person name="Liu Y."/>
            <person name="Dai W."/>
            <person name="Yang Z."/>
            <person name="Hu J."/>
            <person name="Gostincar C."/>
            <person name="Gunde-Cimerman N."/>
        </authorList>
    </citation>
    <scope>NUCLEOTIDE SEQUENCE [LARGE SCALE GENOMIC DNA]</scope>
    <source>
        <strain evidence="18">EXF-994 / CBS 113033</strain>
    </source>
</reference>
<dbReference type="EC" id="3.1.-.-" evidence="13"/>
<dbReference type="GO" id="GO:0005739">
    <property type="term" value="C:mitochondrion"/>
    <property type="evidence" value="ECO:0007669"/>
    <property type="project" value="UniProtKB-SubCell"/>
</dbReference>
<dbReference type="PRINTS" id="PR00853">
    <property type="entry name" value="XPGRADSUPER"/>
</dbReference>
<dbReference type="GO" id="GO:0017108">
    <property type="term" value="F:5'-flap endonuclease activity"/>
    <property type="evidence" value="ECO:0007669"/>
    <property type="project" value="UniProtKB-UniRule"/>
</dbReference>
<feature type="region of interest" description="Disordered" evidence="14">
    <location>
        <begin position="103"/>
        <end position="124"/>
    </location>
</feature>
<dbReference type="CDD" id="cd09867">
    <property type="entry name" value="PIN_FEN1"/>
    <property type="match status" value="1"/>
</dbReference>
<dbReference type="PROSITE" id="PS00841">
    <property type="entry name" value="XPG_1"/>
    <property type="match status" value="1"/>
</dbReference>
<dbReference type="STRING" id="1299270.R9AG45"/>
<dbReference type="GO" id="GO:0006284">
    <property type="term" value="P:base-excision repair"/>
    <property type="evidence" value="ECO:0007669"/>
    <property type="project" value="UniProtKB-UniRule"/>
</dbReference>
<comment type="similarity">
    <text evidence="13">Belongs to the XPG/RAD2 endonuclease family. FEN1 subfamily.</text>
</comment>
<dbReference type="PANTHER" id="PTHR11081">
    <property type="entry name" value="FLAP ENDONUCLEASE FAMILY MEMBER"/>
    <property type="match status" value="1"/>
</dbReference>
<evidence type="ECO:0000259" key="16">
    <source>
        <dbReference type="SMART" id="SM00485"/>
    </source>
</evidence>
<comment type="cofactor">
    <cofactor evidence="13">
        <name>Mg(2+)</name>
        <dbReference type="ChEBI" id="CHEBI:18420"/>
    </cofactor>
    <text evidence="13">Binds 2 magnesium ions per subunit. They probably participate in the reaction catalyzed by the enzyme. May bind an additional third magnesium ion after substrate binding.</text>
</comment>
<keyword evidence="8 13" id="KW-0269">Exonuclease</keyword>
<evidence type="ECO:0000256" key="3">
    <source>
        <dbReference type="ARBA" id="ARBA00022722"/>
    </source>
</evidence>
<keyword evidence="12 13" id="KW-0539">Nucleus</keyword>
<keyword evidence="6 13" id="KW-0227">DNA damage</keyword>
<evidence type="ECO:0000259" key="15">
    <source>
        <dbReference type="SMART" id="SM00484"/>
    </source>
</evidence>
<dbReference type="GO" id="GO:0005654">
    <property type="term" value="C:nucleoplasm"/>
    <property type="evidence" value="ECO:0007669"/>
    <property type="project" value="UniProtKB-SubCell"/>
</dbReference>
<dbReference type="Proteomes" id="UP000014064">
    <property type="component" value="Unassembled WGS sequence"/>
</dbReference>
<dbReference type="PROSITE" id="PS00842">
    <property type="entry name" value="XPG_2"/>
    <property type="match status" value="1"/>
</dbReference>
<dbReference type="InterPro" id="IPR006085">
    <property type="entry name" value="XPG_DNA_repair_N"/>
</dbReference>
<dbReference type="Gene3D" id="3.40.50.1010">
    <property type="entry name" value="5'-nuclease"/>
    <property type="match status" value="1"/>
</dbReference>
<evidence type="ECO:0000256" key="1">
    <source>
        <dbReference type="ARBA" id="ARBA00022553"/>
    </source>
</evidence>
<accession>R9AG45</accession>
<dbReference type="InterPro" id="IPR006086">
    <property type="entry name" value="XPG-I_dom"/>
</dbReference>
<feature type="compositionally biased region" description="Basic and acidic residues" evidence="14">
    <location>
        <begin position="405"/>
        <end position="426"/>
    </location>
</feature>
<dbReference type="InterPro" id="IPR023426">
    <property type="entry name" value="Flap_endonuc"/>
</dbReference>
<organism evidence="17 18">
    <name type="scientific">Wallemia ichthyophaga (strain EXF-994 / CBS 113033)</name>
    <dbReference type="NCBI Taxonomy" id="1299270"/>
    <lineage>
        <taxon>Eukaryota</taxon>
        <taxon>Fungi</taxon>
        <taxon>Dikarya</taxon>
        <taxon>Basidiomycota</taxon>
        <taxon>Wallemiomycotina</taxon>
        <taxon>Wallemiomycetes</taxon>
        <taxon>Wallemiales</taxon>
        <taxon>Wallemiaceae</taxon>
        <taxon>Wallemia</taxon>
    </lineage>
</organism>